<evidence type="ECO:0000313" key="1">
    <source>
        <dbReference type="EMBL" id="MET1255442.1"/>
    </source>
</evidence>
<name>A0ABV2BV66_9GAMM</name>
<dbReference type="PROSITE" id="PS01148">
    <property type="entry name" value="UPF0033"/>
    <property type="match status" value="1"/>
</dbReference>
<dbReference type="CDD" id="cd00291">
    <property type="entry name" value="SirA_YedF_YeeD"/>
    <property type="match status" value="1"/>
</dbReference>
<protein>
    <submittedName>
        <fullName evidence="1">Sulfurtransferase TusA family protein</fullName>
    </submittedName>
</protein>
<accession>A0ABV2BV66</accession>
<dbReference type="Gene3D" id="3.30.110.40">
    <property type="entry name" value="TusA-like domain"/>
    <property type="match status" value="1"/>
</dbReference>
<dbReference type="PANTHER" id="PTHR33279">
    <property type="entry name" value="SULFUR CARRIER PROTEIN YEDF-RELATED"/>
    <property type="match status" value="1"/>
</dbReference>
<sequence length="88" mass="10067">MPNTENRLTQENLPEPQTWLLDACGLCCPLPLLKMKQKLNQIAVGDKLVVKTTDPGSQRDFQSYIDLTNHQLTFCEEQGIFIYTIIKN</sequence>
<dbReference type="InterPro" id="IPR036868">
    <property type="entry name" value="TusA-like_sf"/>
</dbReference>
<comment type="caution">
    <text evidence="1">The sequence shown here is derived from an EMBL/GenBank/DDBJ whole genome shotgun (WGS) entry which is preliminary data.</text>
</comment>
<dbReference type="EMBL" id="JBEVCJ010000010">
    <property type="protein sequence ID" value="MET1255442.1"/>
    <property type="molecule type" value="Genomic_DNA"/>
</dbReference>
<dbReference type="Proteomes" id="UP001548189">
    <property type="component" value="Unassembled WGS sequence"/>
</dbReference>
<dbReference type="Pfam" id="PF01206">
    <property type="entry name" value="TusA"/>
    <property type="match status" value="1"/>
</dbReference>
<organism evidence="1 2">
    <name type="scientific">Aliikangiella maris</name>
    <dbReference type="NCBI Taxonomy" id="3162458"/>
    <lineage>
        <taxon>Bacteria</taxon>
        <taxon>Pseudomonadati</taxon>
        <taxon>Pseudomonadota</taxon>
        <taxon>Gammaproteobacteria</taxon>
        <taxon>Oceanospirillales</taxon>
        <taxon>Pleioneaceae</taxon>
        <taxon>Aliikangiella</taxon>
    </lineage>
</organism>
<dbReference type="SUPFAM" id="SSF64307">
    <property type="entry name" value="SirA-like"/>
    <property type="match status" value="1"/>
</dbReference>
<gene>
    <name evidence="1" type="ORF">ABVT43_09920</name>
</gene>
<proteinExistence type="predicted"/>
<reference evidence="1 2" key="1">
    <citation type="submission" date="2024-06" db="EMBL/GenBank/DDBJ databases">
        <authorList>
            <person name="Li F."/>
        </authorList>
    </citation>
    <scope>NUCLEOTIDE SEQUENCE [LARGE SCALE GENOMIC DNA]</scope>
    <source>
        <strain evidence="1 2">GXAS 311</strain>
    </source>
</reference>
<evidence type="ECO:0000313" key="2">
    <source>
        <dbReference type="Proteomes" id="UP001548189"/>
    </source>
</evidence>
<dbReference type="PANTHER" id="PTHR33279:SF6">
    <property type="entry name" value="SULFUR CARRIER PROTEIN YEDF-RELATED"/>
    <property type="match status" value="1"/>
</dbReference>
<keyword evidence="2" id="KW-1185">Reference proteome</keyword>
<dbReference type="InterPro" id="IPR001455">
    <property type="entry name" value="TusA-like"/>
</dbReference>